<keyword evidence="5" id="KW-0472">Membrane</keyword>
<comment type="similarity">
    <text evidence="1">Belongs to the GDA1/CD39 NTPase family.</text>
</comment>
<keyword evidence="5" id="KW-1133">Transmembrane helix</keyword>
<evidence type="ECO:0000256" key="2">
    <source>
        <dbReference type="ARBA" id="ARBA00022801"/>
    </source>
</evidence>
<dbReference type="GO" id="GO:0046036">
    <property type="term" value="P:CTP metabolic process"/>
    <property type="evidence" value="ECO:0007669"/>
    <property type="project" value="TreeGrafter"/>
</dbReference>
<evidence type="ECO:0000313" key="6">
    <source>
        <dbReference type="EMBL" id="CCE87254.1"/>
    </source>
</evidence>
<dbReference type="InParanoid" id="G8XZZ5"/>
<dbReference type="CDD" id="cd24039">
    <property type="entry name" value="ASKHA_NBD_YND1-like"/>
    <property type="match status" value="1"/>
</dbReference>
<evidence type="ECO:0000256" key="3">
    <source>
        <dbReference type="PIRSR" id="PIRSR600407-1"/>
    </source>
</evidence>
<dbReference type="AlphaFoldDB" id="G8XZZ5"/>
<feature type="transmembrane region" description="Helical" evidence="5">
    <location>
        <begin position="510"/>
        <end position="527"/>
    </location>
</feature>
<dbReference type="Pfam" id="PF01150">
    <property type="entry name" value="GDA1_CD39"/>
    <property type="match status" value="1"/>
</dbReference>
<dbReference type="OMA" id="TAYEVCF"/>
<dbReference type="PANTHER" id="PTHR11782:SF121">
    <property type="entry name" value="NUCLEOSIDE-DIPHOSPHATASE MIG-23"/>
    <property type="match status" value="1"/>
</dbReference>
<feature type="active site" description="Proton acceptor" evidence="3">
    <location>
        <position position="154"/>
    </location>
</feature>
<organism evidence="6 7">
    <name type="scientific">Pichia sorbitophila (strain ATCC MYA-4447 / BCRC 22081 / CBS 7064 / NBRC 10061 / NRRL Y-12695)</name>
    <name type="common">Hybrid yeast</name>
    <dbReference type="NCBI Taxonomy" id="559304"/>
    <lineage>
        <taxon>Eukaryota</taxon>
        <taxon>Fungi</taxon>
        <taxon>Dikarya</taxon>
        <taxon>Ascomycota</taxon>
        <taxon>Saccharomycotina</taxon>
        <taxon>Pichiomycetes</taxon>
        <taxon>Debaryomycetaceae</taxon>
        <taxon>Millerozyma</taxon>
    </lineage>
</organism>
<reference evidence="6 7" key="1">
    <citation type="journal article" date="2012" name="G3 (Bethesda)">
        <title>Pichia sorbitophila, an interspecies yeast hybrid reveals early steps of genome resolution following polyploidization.</title>
        <authorList>
            <person name="Leh Louis V."/>
            <person name="Despons L."/>
            <person name="Friedrich A."/>
            <person name="Martin T."/>
            <person name="Durrens P."/>
            <person name="Casaregola S."/>
            <person name="Neuveglise C."/>
            <person name="Fairhead C."/>
            <person name="Marck C."/>
            <person name="Cruz J.A."/>
            <person name="Straub M.L."/>
            <person name="Kugler V."/>
            <person name="Sacerdot C."/>
            <person name="Uzunov Z."/>
            <person name="Thierry A."/>
            <person name="Weiss S."/>
            <person name="Bleykasten C."/>
            <person name="De Montigny J."/>
            <person name="Jacques N."/>
            <person name="Jung P."/>
            <person name="Lemaire M."/>
            <person name="Mallet S."/>
            <person name="Morel G."/>
            <person name="Richard G.F."/>
            <person name="Sarkar A."/>
            <person name="Savel G."/>
            <person name="Schacherer J."/>
            <person name="Seret M.L."/>
            <person name="Talla E."/>
            <person name="Samson G."/>
            <person name="Jubin C."/>
            <person name="Poulain J."/>
            <person name="Vacherie B."/>
            <person name="Barbe V."/>
            <person name="Pelletier E."/>
            <person name="Sherman D.J."/>
            <person name="Westhof E."/>
            <person name="Weissenbach J."/>
            <person name="Baret P.V."/>
            <person name="Wincker P."/>
            <person name="Gaillardin C."/>
            <person name="Dujon B."/>
            <person name="Souciet J.L."/>
        </authorList>
    </citation>
    <scope>NUCLEOTIDE SEQUENCE [LARGE SCALE GENOMIC DNA]</scope>
    <source>
        <strain evidence="7">ATCC MYA-4447 / BCRC 22081 / CBS 7064 / NBRC 10061 / NRRL Y-12695</strain>
    </source>
</reference>
<evidence type="ECO:0000256" key="4">
    <source>
        <dbReference type="PIRSR" id="PIRSR600407-2"/>
    </source>
</evidence>
<evidence type="ECO:0000256" key="1">
    <source>
        <dbReference type="ARBA" id="ARBA00009283"/>
    </source>
</evidence>
<proteinExistence type="inferred from homology"/>
<sequence length="650" mass="73721">MRISSSDPQDRYGIVVDSGSSGSRIQIYKWDDYKKVRETTDDEKVLNSPTKIIQDPKWKFKITPGISTFNGEEKVKDIWPSHFSKLMEHAQQIIPKEKHKETPVFVLATAGMRLLPEDEKNMILNEICSSIKAHTDFSVSNCSNNVQVIDGETEGIYGWISLNYLMNELNNYKDDEDAHSSIGFMDMGGASTQISFVPSSKDEIEKHREDLSKVTLRNINGKTQVWNVFSETWLGFGANEARKRYLQQLINLSFSNPQDFISDPCMPKNAEVTYNHENKDYRIVGLGDYDLCMKTLYPLLMKNVPCKDAPCLFNGVHAPAMDFSKDRFIGISEYWYTANDVFHSGGEYNFLTFNEKVKEFCESSWDSVLENSRKGDYSNLDADKSLKDACFKASWVLNILHEGFGLPRLKIDTDDEIDENAQEEMKKISDVHVPFKSCDSVNGDELSWTLGKMLLYASNQIESGDDAPAIGIYPSEISKKPFLPGGNTQESSEPTIGVGNEEVVSVSYKSIFPFVFLVAFFVIFLHHKGCTISAKRLGHFSSLKKSANATFTSIRGSRLYRKLFRGTHLGRRLSTGLNHDVDLEEGLMSSASYPRNPYTSVLRTRSVMSLDEAEKDPSFNSNFNSKNDSRYTNFVHKPFFNPARPNHRKE</sequence>
<dbReference type="GO" id="GO:0017111">
    <property type="term" value="F:ribonucleoside triphosphate phosphatase activity"/>
    <property type="evidence" value="ECO:0007669"/>
    <property type="project" value="TreeGrafter"/>
</dbReference>
<dbReference type="EMBL" id="FO082046">
    <property type="protein sequence ID" value="CCE87254.1"/>
    <property type="molecule type" value="Genomic_DNA"/>
</dbReference>
<evidence type="ECO:0000313" key="7">
    <source>
        <dbReference type="Proteomes" id="UP000005222"/>
    </source>
</evidence>
<keyword evidence="7" id="KW-1185">Reference proteome</keyword>
<dbReference type="STRING" id="559304.G8XZZ5"/>
<accession>G8XZZ5</accession>
<dbReference type="GO" id="GO:0005524">
    <property type="term" value="F:ATP binding"/>
    <property type="evidence" value="ECO:0007669"/>
    <property type="project" value="UniProtKB-KW"/>
</dbReference>
<dbReference type="Gene3D" id="3.30.420.40">
    <property type="match status" value="1"/>
</dbReference>
<evidence type="ECO:0000256" key="5">
    <source>
        <dbReference type="SAM" id="Phobius"/>
    </source>
</evidence>
<feature type="binding site" evidence="4">
    <location>
        <begin position="189"/>
        <end position="193"/>
    </location>
    <ligand>
        <name>ATP</name>
        <dbReference type="ChEBI" id="CHEBI:30616"/>
    </ligand>
</feature>
<name>G8XZZ5_PICSO</name>
<dbReference type="Gene3D" id="3.30.420.150">
    <property type="entry name" value="Exopolyphosphatase. Domain 2"/>
    <property type="match status" value="1"/>
</dbReference>
<dbReference type="GO" id="GO:0005794">
    <property type="term" value="C:Golgi apparatus"/>
    <property type="evidence" value="ECO:0007669"/>
    <property type="project" value="TreeGrafter"/>
</dbReference>
<dbReference type="eggNOG" id="KOG1386">
    <property type="taxonomic scope" value="Eukaryota"/>
</dbReference>
<dbReference type="GO" id="GO:0016020">
    <property type="term" value="C:membrane"/>
    <property type="evidence" value="ECO:0007669"/>
    <property type="project" value="TreeGrafter"/>
</dbReference>
<dbReference type="FunCoup" id="G8XZZ5">
    <property type="interactions" value="416"/>
</dbReference>
<dbReference type="GO" id="GO:0004382">
    <property type="term" value="F:GDP phosphatase activity"/>
    <property type="evidence" value="ECO:0007669"/>
    <property type="project" value="TreeGrafter"/>
</dbReference>
<keyword evidence="2" id="KW-0378">Hydrolase</keyword>
<keyword evidence="4" id="KW-0547">Nucleotide-binding</keyword>
<gene>
    <name evidence="6" type="primary">Piso0_005797</name>
    <name evidence="6" type="ORF">GNLVRS01_PISO0N22805g</name>
</gene>
<dbReference type="HOGENOM" id="CLU_010246_3_3_1"/>
<keyword evidence="5" id="KW-0812">Transmembrane</keyword>
<dbReference type="Proteomes" id="UP000005222">
    <property type="component" value="Chromosome N"/>
</dbReference>
<keyword evidence="4" id="KW-0067">ATP-binding</keyword>
<dbReference type="GO" id="GO:0006256">
    <property type="term" value="P:UDP catabolic process"/>
    <property type="evidence" value="ECO:0007669"/>
    <property type="project" value="TreeGrafter"/>
</dbReference>
<dbReference type="PANTHER" id="PTHR11782">
    <property type="entry name" value="ADENOSINE/GUANOSINE DIPHOSPHATASE"/>
    <property type="match status" value="1"/>
</dbReference>
<protein>
    <submittedName>
        <fullName evidence="6">Piso0_005797 protein</fullName>
    </submittedName>
</protein>
<dbReference type="GO" id="GO:0045134">
    <property type="term" value="F:UDP phosphatase activity"/>
    <property type="evidence" value="ECO:0007669"/>
    <property type="project" value="TreeGrafter"/>
</dbReference>
<dbReference type="InterPro" id="IPR000407">
    <property type="entry name" value="GDA1_CD39_NTPase"/>
</dbReference>
<dbReference type="OrthoDB" id="6372431at2759"/>